<dbReference type="Gene3D" id="3.20.20.140">
    <property type="entry name" value="Metal-dependent hydrolases"/>
    <property type="match status" value="1"/>
</dbReference>
<organism evidence="10 11">
    <name type="scientific">Shimia abyssi</name>
    <dbReference type="NCBI Taxonomy" id="1662395"/>
    <lineage>
        <taxon>Bacteria</taxon>
        <taxon>Pseudomonadati</taxon>
        <taxon>Pseudomonadota</taxon>
        <taxon>Alphaproteobacteria</taxon>
        <taxon>Rhodobacterales</taxon>
        <taxon>Roseobacteraceae</taxon>
    </lineage>
</organism>
<protein>
    <submittedName>
        <fullName evidence="10">N-acetylglucosamine 6-phosphate deacetylase</fullName>
    </submittedName>
</protein>
<feature type="binding site" evidence="8">
    <location>
        <position position="121"/>
    </location>
    <ligand>
        <name>Zn(2+)</name>
        <dbReference type="ChEBI" id="CHEBI:29105"/>
    </ligand>
</feature>
<feature type="binding site" evidence="7">
    <location>
        <position position="242"/>
    </location>
    <ligand>
        <name>substrate</name>
    </ligand>
</feature>
<keyword evidence="11" id="KW-1185">Reference proteome</keyword>
<evidence type="ECO:0000256" key="4">
    <source>
        <dbReference type="ARBA" id="ARBA00023277"/>
    </source>
</evidence>
<feature type="binding site" evidence="8">
    <location>
        <position position="208"/>
    </location>
    <ligand>
        <name>Zn(2+)</name>
        <dbReference type="ChEBI" id="CHEBI:29105"/>
    </ligand>
</feature>
<name>A0A2P8FDG2_9RHOB</name>
<feature type="active site" description="Proton donor/acceptor" evidence="6">
    <location>
        <position position="266"/>
    </location>
</feature>
<dbReference type="GO" id="GO:0006046">
    <property type="term" value="P:N-acetylglucosamine catabolic process"/>
    <property type="evidence" value="ECO:0007669"/>
    <property type="project" value="TreeGrafter"/>
</dbReference>
<gene>
    <name evidence="10" type="ORF">CLV88_105188</name>
</gene>
<dbReference type="InterPro" id="IPR032466">
    <property type="entry name" value="Metal_Hydrolase"/>
</dbReference>
<keyword evidence="4 5" id="KW-0119">Carbohydrate metabolism</keyword>
<evidence type="ECO:0000256" key="6">
    <source>
        <dbReference type="PIRSR" id="PIRSR038994-1"/>
    </source>
</evidence>
<dbReference type="EMBL" id="PYGJ01000005">
    <property type="protein sequence ID" value="PSL19765.1"/>
    <property type="molecule type" value="Genomic_DNA"/>
</dbReference>
<feature type="binding site" evidence="7">
    <location>
        <position position="219"/>
    </location>
    <ligand>
        <name>substrate</name>
    </ligand>
</feature>
<keyword evidence="2 8" id="KW-0479">Metal-binding</keyword>
<evidence type="ECO:0000313" key="11">
    <source>
        <dbReference type="Proteomes" id="UP000240418"/>
    </source>
</evidence>
<evidence type="ECO:0000256" key="8">
    <source>
        <dbReference type="PIRSR" id="PIRSR038994-3"/>
    </source>
</evidence>
<feature type="binding site" evidence="7">
    <location>
        <begin position="211"/>
        <end position="212"/>
    </location>
    <ligand>
        <name>substrate</name>
    </ligand>
</feature>
<dbReference type="Proteomes" id="UP000240418">
    <property type="component" value="Unassembled WGS sequence"/>
</dbReference>
<dbReference type="RefSeq" id="WP_106608414.1">
    <property type="nucleotide sequence ID" value="NZ_PYGJ01000005.1"/>
</dbReference>
<dbReference type="Gene3D" id="2.30.40.10">
    <property type="entry name" value="Urease, subunit C, domain 1"/>
    <property type="match status" value="1"/>
</dbReference>
<evidence type="ECO:0000259" key="9">
    <source>
        <dbReference type="Pfam" id="PF01979"/>
    </source>
</evidence>
<feature type="binding site" evidence="7">
    <location>
        <begin position="298"/>
        <end position="300"/>
    </location>
    <ligand>
        <name>substrate</name>
    </ligand>
</feature>
<dbReference type="InterPro" id="IPR003764">
    <property type="entry name" value="GlcNAc_6-P_deAcase"/>
</dbReference>
<feature type="binding site" evidence="7">
    <location>
        <position position="132"/>
    </location>
    <ligand>
        <name>substrate</name>
    </ligand>
</feature>
<dbReference type="AlphaFoldDB" id="A0A2P8FDG2"/>
<comment type="caution">
    <text evidence="10">The sequence shown here is derived from an EMBL/GenBank/DDBJ whole genome shotgun (WGS) entry which is preliminary data.</text>
</comment>
<dbReference type="GO" id="GO:0008448">
    <property type="term" value="F:N-acetylglucosamine-6-phosphate deacetylase activity"/>
    <property type="evidence" value="ECO:0007669"/>
    <property type="project" value="InterPro"/>
</dbReference>
<sequence length="375" mass="39043">MSEWVTPERVFDGQVLTSGCSVRLVAGRVVEIAPRRADARAIAGILSPGFVDLQVNGGGGVLLNSNPTPEGMLTIAVAHRACGTVAILPTVITDEADVLARAAEAVLAVRGQAGIIGLHIEGPHISQTRRGTHAARFVRPMEQATLDIVAGLRSADVPVMLTLAPEVASCEDVARLTAMGVVVSIGHSDATAEQVEAAIVAGACCGTHLFNAMAPMTSREPGVVGAILHSEVPFGIICDGYHVDDRMIRLALRAAGPEARAFLVSDAMATIGGPDQFALYDEVVHLRDGRLINAEGGLAGAHITQARGVQRLVADIGLSLEQALQMAVSTPARVMGQPGLARLEARALEDVLVLSEQLELVGTLAQMTQVAPVQS</sequence>
<dbReference type="InterPro" id="IPR011059">
    <property type="entry name" value="Metal-dep_hydrolase_composite"/>
</dbReference>
<comment type="similarity">
    <text evidence="1 5">Belongs to the metallo-dependent hydrolases superfamily. NagA family.</text>
</comment>
<evidence type="ECO:0000313" key="10">
    <source>
        <dbReference type="EMBL" id="PSL19765.1"/>
    </source>
</evidence>
<evidence type="ECO:0000256" key="3">
    <source>
        <dbReference type="ARBA" id="ARBA00022801"/>
    </source>
</evidence>
<evidence type="ECO:0000256" key="2">
    <source>
        <dbReference type="ARBA" id="ARBA00022723"/>
    </source>
</evidence>
<dbReference type="Pfam" id="PF01979">
    <property type="entry name" value="Amidohydro_1"/>
    <property type="match status" value="1"/>
</dbReference>
<dbReference type="InterPro" id="IPR006680">
    <property type="entry name" value="Amidohydro-rel"/>
</dbReference>
<evidence type="ECO:0000256" key="1">
    <source>
        <dbReference type="ARBA" id="ARBA00010716"/>
    </source>
</evidence>
<proteinExistence type="inferred from homology"/>
<dbReference type="SUPFAM" id="SSF51556">
    <property type="entry name" value="Metallo-dependent hydrolases"/>
    <property type="match status" value="1"/>
</dbReference>
<accession>A0A2P8FDG2</accession>
<keyword evidence="3 5" id="KW-0378">Hydrolase</keyword>
<reference evidence="10 11" key="1">
    <citation type="submission" date="2018-03" db="EMBL/GenBank/DDBJ databases">
        <title>Genomic Encyclopedia of Archaeal and Bacterial Type Strains, Phase II (KMG-II): from individual species to whole genera.</title>
        <authorList>
            <person name="Goeker M."/>
        </authorList>
    </citation>
    <scope>NUCLEOTIDE SEQUENCE [LARGE SCALE GENOMIC DNA]</scope>
    <source>
        <strain evidence="10 11">DSM 100673</strain>
    </source>
</reference>
<dbReference type="PIRSF" id="PIRSF038994">
    <property type="entry name" value="NagA"/>
    <property type="match status" value="1"/>
</dbReference>
<dbReference type="OrthoDB" id="9776488at2"/>
<feature type="binding site" evidence="8">
    <location>
        <position position="187"/>
    </location>
    <ligand>
        <name>Zn(2+)</name>
        <dbReference type="ChEBI" id="CHEBI:29105"/>
    </ligand>
</feature>
<evidence type="ECO:0000256" key="7">
    <source>
        <dbReference type="PIRSR" id="PIRSR038994-2"/>
    </source>
</evidence>
<dbReference type="GO" id="GO:0046872">
    <property type="term" value="F:metal ion binding"/>
    <property type="evidence" value="ECO:0007669"/>
    <property type="project" value="UniProtKB-KW"/>
</dbReference>
<dbReference type="PANTHER" id="PTHR11113:SF14">
    <property type="entry name" value="N-ACETYLGLUCOSAMINE-6-PHOSPHATE DEACETYLASE"/>
    <property type="match status" value="1"/>
</dbReference>
<feature type="domain" description="Amidohydrolase-related" evidence="9">
    <location>
        <begin position="45"/>
        <end position="337"/>
    </location>
</feature>
<evidence type="ECO:0000256" key="5">
    <source>
        <dbReference type="PIRNR" id="PIRNR038994"/>
    </source>
</evidence>
<comment type="cofactor">
    <cofactor evidence="8">
        <name>a divalent metal cation</name>
        <dbReference type="ChEBI" id="CHEBI:60240"/>
    </cofactor>
    <text evidence="8">Binds 1 divalent metal cation per subunit.</text>
</comment>
<dbReference type="PANTHER" id="PTHR11113">
    <property type="entry name" value="N-ACETYLGLUCOSAMINE-6-PHOSPHATE DEACETYLASE"/>
    <property type="match status" value="1"/>
</dbReference>